<dbReference type="Gene3D" id="3.10.450.60">
    <property type="match status" value="1"/>
</dbReference>
<feature type="domain" description="PLAT" evidence="16">
    <location>
        <begin position="30"/>
        <end position="158"/>
    </location>
</feature>
<dbReference type="PROSITE" id="PS51393">
    <property type="entry name" value="LIPOXYGENASE_3"/>
    <property type="match status" value="1"/>
</dbReference>
<dbReference type="InterPro" id="IPR042057">
    <property type="entry name" value="Lipoxy_PLAT/LH2"/>
</dbReference>
<evidence type="ECO:0000256" key="9">
    <source>
        <dbReference type="ARBA" id="ARBA00023004"/>
    </source>
</evidence>
<keyword evidence="7 13" id="KW-0223">Dioxygenase</keyword>
<evidence type="ECO:0000256" key="4">
    <source>
        <dbReference type="ARBA" id="ARBA00022723"/>
    </source>
</evidence>
<dbReference type="EC" id="1.13.11.-" evidence="14"/>
<evidence type="ECO:0000256" key="12">
    <source>
        <dbReference type="PROSITE-ProRule" id="PRU00152"/>
    </source>
</evidence>
<dbReference type="PANTHER" id="PTHR11771">
    <property type="entry name" value="LIPOXYGENASE"/>
    <property type="match status" value="1"/>
</dbReference>
<comment type="function">
    <text evidence="14">Plant lipoxygenase may be involved in a number of diverse aspects of plant physiology including growth and development, pest resistance, and senescence or responses to wounding.</text>
</comment>
<dbReference type="InterPro" id="IPR000907">
    <property type="entry name" value="LipOase"/>
</dbReference>
<dbReference type="Pfam" id="PF00305">
    <property type="entry name" value="Lipoxygenase"/>
    <property type="match status" value="1"/>
</dbReference>
<accession>A0A7N0T4Z2</accession>
<keyword evidence="3 14" id="KW-0444">Lipid biosynthesis</keyword>
<name>A0A7N0T4Z2_KALFE</name>
<organism evidence="18 19">
    <name type="scientific">Kalanchoe fedtschenkoi</name>
    <name type="common">Lavender scallops</name>
    <name type="synonym">South American air plant</name>
    <dbReference type="NCBI Taxonomy" id="63787"/>
    <lineage>
        <taxon>Eukaryota</taxon>
        <taxon>Viridiplantae</taxon>
        <taxon>Streptophyta</taxon>
        <taxon>Embryophyta</taxon>
        <taxon>Tracheophyta</taxon>
        <taxon>Spermatophyta</taxon>
        <taxon>Magnoliopsida</taxon>
        <taxon>eudicotyledons</taxon>
        <taxon>Gunneridae</taxon>
        <taxon>Pentapetalae</taxon>
        <taxon>Saxifragales</taxon>
        <taxon>Crassulaceae</taxon>
        <taxon>Kalanchoe</taxon>
    </lineage>
</organism>
<evidence type="ECO:0000256" key="15">
    <source>
        <dbReference type="SAM" id="MobiDB-lite"/>
    </source>
</evidence>
<dbReference type="InterPro" id="IPR001024">
    <property type="entry name" value="PLAT/LH2_dom"/>
</dbReference>
<dbReference type="Proteomes" id="UP000594263">
    <property type="component" value="Unplaced"/>
</dbReference>
<evidence type="ECO:0000256" key="13">
    <source>
        <dbReference type="RuleBase" id="RU003974"/>
    </source>
</evidence>
<dbReference type="SMART" id="SM00308">
    <property type="entry name" value="LH2"/>
    <property type="match status" value="1"/>
</dbReference>
<keyword evidence="5 14" id="KW-0925">Oxylipin biosynthesis</keyword>
<dbReference type="PRINTS" id="PR00087">
    <property type="entry name" value="LIPOXYGENASE"/>
</dbReference>
<evidence type="ECO:0000256" key="8">
    <source>
        <dbReference type="ARBA" id="ARBA00023002"/>
    </source>
</evidence>
<keyword evidence="4 13" id="KW-0479">Metal-binding</keyword>
<dbReference type="CDD" id="cd01751">
    <property type="entry name" value="PLAT_LH2"/>
    <property type="match status" value="1"/>
</dbReference>
<dbReference type="GO" id="GO:0046872">
    <property type="term" value="F:metal ion binding"/>
    <property type="evidence" value="ECO:0007669"/>
    <property type="project" value="UniProtKB-UniRule"/>
</dbReference>
<comment type="pathway">
    <text evidence="14">Lipid metabolism; oxylipin biosynthesis.</text>
</comment>
<protein>
    <recommendedName>
        <fullName evidence="14">Lipoxygenase</fullName>
        <ecNumber evidence="14">1.13.11.-</ecNumber>
    </recommendedName>
</protein>
<evidence type="ECO:0000256" key="5">
    <source>
        <dbReference type="ARBA" id="ARBA00022767"/>
    </source>
</evidence>
<evidence type="ECO:0000256" key="1">
    <source>
        <dbReference type="ARBA" id="ARBA00001962"/>
    </source>
</evidence>
<dbReference type="OMA" id="GRIMEMN"/>
<sequence length="858" mass="98014">MKLNHCGKPPPQRNQDKVRGVVKLTKKKFLDGDNLIASFRDWLDELLRNKVSLQLISATHPTETGGYSGTVGKPANLKKWLTTFNPLTADEVAFKVTFHWSEDEGVPGAFIIRNNHHNEFYLKSLTLDHVPGHGRIHFFCNSWVYPVKKYKHNRIFFSNQTYLPSETPIALREYREQELKNLRGHGVEELQEWDRVYDYAVYNDLGNPDKGSKYERPTLGGSLEHPYPRRARTGRPPAKTDPTCESRIHILKSIEVYVPRDERFSHLKLSDVVAYGLKALGPFILAEAEDIRDGVLNEFNTLEDTLAIYKGGIKLPGGHRLNQVRKSLPCQTLRELLRNDGEHFMKFPMPHVVAEDKSAWRTDEEFAREMIAGMNPVSICRLREVPHKSKLNPQVYGDNTSRITKEILERACGNLKVDEAIKSNKLYILDHHDSLMPYISRINRTSTKGYATRTVLLKEGGILKPLAIELSIPDPEGDKFGIISEVYTPAEQGTVEGSIWQLAKAYVSINDAGIHQLCSHWLNTHCVLEPFIIATNRQLSVLHPIYKLLHPHFRDTMYINALGRQILVSAGGALENTVFPGKYSMEITSNAYKDWVFTDQALPADLLKRGMAVEDSSSPHGLRLLVEDYPYAVDGLEIWSAIETWVRDYCSVYYKDDEKTRTDPELQSWWNEVRCVGHGDKKDEPWWPKMQSLEELIQACTIIIWTASALHAAINFSQYPYGGYLPNRPSLSRRFMPKPGTEDYKELERNPEKFFLRTITSQFQTLLGISLIELLSRHASDEVFLGEREEGWTEDKEALEAFDRFKEKLVAIEKGIMDLNGDENCRNRRGPVKMPYTVLIPSSEVGLTFRGIPNSVSM</sequence>
<dbReference type="SUPFAM" id="SSF49723">
    <property type="entry name" value="Lipase/lipooxygenase domain (PLAT/LH2 domain)"/>
    <property type="match status" value="1"/>
</dbReference>
<dbReference type="FunFam" id="1.20.245.10:FF:000002">
    <property type="entry name" value="Lipoxygenase"/>
    <property type="match status" value="1"/>
</dbReference>
<comment type="cofactor">
    <cofactor evidence="1 13">
        <name>Fe cation</name>
        <dbReference type="ChEBI" id="CHEBI:24875"/>
    </cofactor>
</comment>
<dbReference type="InterPro" id="IPR027433">
    <property type="entry name" value="Lipoxygenase_dom_3"/>
</dbReference>
<feature type="region of interest" description="Disordered" evidence="15">
    <location>
        <begin position="208"/>
        <end position="243"/>
    </location>
</feature>
<evidence type="ECO:0000256" key="14">
    <source>
        <dbReference type="RuleBase" id="RU003975"/>
    </source>
</evidence>
<keyword evidence="9 13" id="KW-0408">Iron</keyword>
<evidence type="ECO:0000256" key="10">
    <source>
        <dbReference type="ARBA" id="ARBA00023098"/>
    </source>
</evidence>
<keyword evidence="6" id="KW-0276">Fatty acid metabolism</keyword>
<dbReference type="Gene3D" id="4.10.372.10">
    <property type="entry name" value="Lipoxygenase-1, Domain 3"/>
    <property type="match status" value="1"/>
</dbReference>
<dbReference type="InterPro" id="IPR020833">
    <property type="entry name" value="LipOase_Fe_BS"/>
</dbReference>
<comment type="similarity">
    <text evidence="2 13">Belongs to the lipoxygenase family.</text>
</comment>
<dbReference type="PROSITE" id="PS50095">
    <property type="entry name" value="PLAT"/>
    <property type="match status" value="1"/>
</dbReference>
<dbReference type="Pfam" id="PF01477">
    <property type="entry name" value="PLAT"/>
    <property type="match status" value="1"/>
</dbReference>
<dbReference type="PROSITE" id="PS00711">
    <property type="entry name" value="LIPOXYGENASE_1"/>
    <property type="match status" value="1"/>
</dbReference>
<keyword evidence="10" id="KW-0443">Lipid metabolism</keyword>
<dbReference type="GO" id="GO:0016702">
    <property type="term" value="F:oxidoreductase activity, acting on single donors with incorporation of molecular oxygen, incorporation of two atoms of oxygen"/>
    <property type="evidence" value="ECO:0007669"/>
    <property type="project" value="InterPro"/>
</dbReference>
<dbReference type="SUPFAM" id="SSF48484">
    <property type="entry name" value="Lipoxigenase"/>
    <property type="match status" value="1"/>
</dbReference>
<evidence type="ECO:0000256" key="11">
    <source>
        <dbReference type="ARBA" id="ARBA00023160"/>
    </source>
</evidence>
<keyword evidence="8 13" id="KW-0560">Oxidoreductase</keyword>
<evidence type="ECO:0000256" key="7">
    <source>
        <dbReference type="ARBA" id="ARBA00022964"/>
    </source>
</evidence>
<dbReference type="AlphaFoldDB" id="A0A7N0T4Z2"/>
<dbReference type="InterPro" id="IPR036226">
    <property type="entry name" value="LipOase_C_sf"/>
</dbReference>
<dbReference type="Gene3D" id="4.10.375.10">
    <property type="entry name" value="Lipoxygenase-1, Domain 2"/>
    <property type="match status" value="1"/>
</dbReference>
<dbReference type="GO" id="GO:0034440">
    <property type="term" value="P:lipid oxidation"/>
    <property type="evidence" value="ECO:0007669"/>
    <property type="project" value="InterPro"/>
</dbReference>
<dbReference type="Gene3D" id="2.60.60.20">
    <property type="entry name" value="PLAT/LH2 domain"/>
    <property type="match status" value="1"/>
</dbReference>
<dbReference type="Gene3D" id="1.20.245.10">
    <property type="entry name" value="Lipoxygenase-1, Domain 5"/>
    <property type="match status" value="1"/>
</dbReference>
<dbReference type="PROSITE" id="PS00081">
    <property type="entry name" value="LIPOXYGENASE_2"/>
    <property type="match status" value="1"/>
</dbReference>
<dbReference type="GO" id="GO:0006633">
    <property type="term" value="P:fatty acid biosynthetic process"/>
    <property type="evidence" value="ECO:0007669"/>
    <property type="project" value="UniProtKB-KW"/>
</dbReference>
<keyword evidence="19" id="KW-1185">Reference proteome</keyword>
<keyword evidence="11 14" id="KW-0275">Fatty acid biosynthesis</keyword>
<evidence type="ECO:0000313" key="19">
    <source>
        <dbReference type="Proteomes" id="UP000594263"/>
    </source>
</evidence>
<comment type="caution">
    <text evidence="12">Lacks conserved residue(s) required for the propagation of feature annotation.</text>
</comment>
<evidence type="ECO:0000256" key="2">
    <source>
        <dbReference type="ARBA" id="ARBA00009419"/>
    </source>
</evidence>
<dbReference type="InterPro" id="IPR036392">
    <property type="entry name" value="PLAT/LH2_dom_sf"/>
</dbReference>
<evidence type="ECO:0000256" key="6">
    <source>
        <dbReference type="ARBA" id="ARBA00022832"/>
    </source>
</evidence>
<dbReference type="EnsemblPlants" id="Kaladp0022s0194.1.v1.1">
    <property type="protein sequence ID" value="Kaladp0022s0194.1.v1.1"/>
    <property type="gene ID" value="Kaladp0022s0194.v1.1"/>
</dbReference>
<dbReference type="Gramene" id="Kaladp0022s0194.1.v1.1">
    <property type="protein sequence ID" value="Kaladp0022s0194.1.v1.1"/>
    <property type="gene ID" value="Kaladp0022s0194.v1.1"/>
</dbReference>
<dbReference type="InterPro" id="IPR013819">
    <property type="entry name" value="LipOase_C"/>
</dbReference>
<proteinExistence type="inferred from homology"/>
<evidence type="ECO:0000259" key="17">
    <source>
        <dbReference type="PROSITE" id="PS51393"/>
    </source>
</evidence>
<dbReference type="InterPro" id="IPR020834">
    <property type="entry name" value="LipOase_CS"/>
</dbReference>
<evidence type="ECO:0000313" key="18">
    <source>
        <dbReference type="EnsemblPlants" id="Kaladp0022s0194.1.v1.1"/>
    </source>
</evidence>
<dbReference type="GO" id="GO:0031408">
    <property type="term" value="P:oxylipin biosynthetic process"/>
    <property type="evidence" value="ECO:0007669"/>
    <property type="project" value="UniProtKB-UniRule"/>
</dbReference>
<dbReference type="InterPro" id="IPR001246">
    <property type="entry name" value="LipOase_plant"/>
</dbReference>
<evidence type="ECO:0000256" key="3">
    <source>
        <dbReference type="ARBA" id="ARBA00022516"/>
    </source>
</evidence>
<feature type="domain" description="Lipoxygenase" evidence="17">
    <location>
        <begin position="161"/>
        <end position="858"/>
    </location>
</feature>
<dbReference type="FunFam" id="4.10.375.10:FF:000001">
    <property type="entry name" value="Lipoxygenase"/>
    <property type="match status" value="1"/>
</dbReference>
<dbReference type="UniPathway" id="UPA00382"/>
<reference evidence="18" key="1">
    <citation type="submission" date="2021-01" db="UniProtKB">
        <authorList>
            <consortium name="EnsemblPlants"/>
        </authorList>
    </citation>
    <scope>IDENTIFICATION</scope>
</reference>
<dbReference type="PRINTS" id="PR00468">
    <property type="entry name" value="PLTLPOXGNASE"/>
</dbReference>
<evidence type="ECO:0000259" key="16">
    <source>
        <dbReference type="PROSITE" id="PS50095"/>
    </source>
</evidence>